<proteinExistence type="predicted"/>
<evidence type="ECO:0000313" key="2">
    <source>
        <dbReference type="Proteomes" id="UP000007013"/>
    </source>
</evidence>
<organism evidence="1 2">
    <name type="scientific">Opitutus terrae (strain DSM 11246 / JCM 15787 / PB90-1)</name>
    <dbReference type="NCBI Taxonomy" id="452637"/>
    <lineage>
        <taxon>Bacteria</taxon>
        <taxon>Pseudomonadati</taxon>
        <taxon>Verrucomicrobiota</taxon>
        <taxon>Opitutia</taxon>
        <taxon>Opitutales</taxon>
        <taxon>Opitutaceae</taxon>
        <taxon>Opitutus</taxon>
    </lineage>
</organism>
<dbReference type="HOGENOM" id="CLU_2317508_0_0_0"/>
<dbReference type="AlphaFoldDB" id="B1ZY21"/>
<gene>
    <name evidence="1" type="ordered locus">Oter_1937</name>
</gene>
<protein>
    <submittedName>
        <fullName evidence="1">Uncharacterized protein</fullName>
    </submittedName>
</protein>
<dbReference type="STRING" id="452637.Oter_1937"/>
<dbReference type="KEGG" id="ote:Oter_1937"/>
<evidence type="ECO:0000313" key="1">
    <source>
        <dbReference type="EMBL" id="ACB75220.1"/>
    </source>
</evidence>
<reference evidence="1 2" key="1">
    <citation type="journal article" date="2011" name="J. Bacteriol.">
        <title>Genome sequence of the verrucomicrobium Opitutus terrae PB90-1, an abundant inhabitant of rice paddy soil ecosystems.</title>
        <authorList>
            <person name="van Passel M.W."/>
            <person name="Kant R."/>
            <person name="Palva A."/>
            <person name="Copeland A."/>
            <person name="Lucas S."/>
            <person name="Lapidus A."/>
            <person name="Glavina del Rio T."/>
            <person name="Pitluck S."/>
            <person name="Goltsman E."/>
            <person name="Clum A."/>
            <person name="Sun H."/>
            <person name="Schmutz J."/>
            <person name="Larimer F.W."/>
            <person name="Land M.L."/>
            <person name="Hauser L."/>
            <person name="Kyrpides N."/>
            <person name="Mikhailova N."/>
            <person name="Richardson P.P."/>
            <person name="Janssen P.H."/>
            <person name="de Vos W.M."/>
            <person name="Smidt H."/>
        </authorList>
    </citation>
    <scope>NUCLEOTIDE SEQUENCE [LARGE SCALE GENOMIC DNA]</scope>
    <source>
        <strain evidence="2">DSM 11246 / JCM 15787 / PB90-1</strain>
    </source>
</reference>
<name>B1ZY21_OPITP</name>
<dbReference type="Proteomes" id="UP000007013">
    <property type="component" value="Chromosome"/>
</dbReference>
<dbReference type="EMBL" id="CP001032">
    <property type="protein sequence ID" value="ACB75220.1"/>
    <property type="molecule type" value="Genomic_DNA"/>
</dbReference>
<keyword evidence="2" id="KW-1185">Reference proteome</keyword>
<sequence length="99" mass="11073">MRSPKVLNHVWHRNVPATWANRSLWRTDIPASVLSNPDVHSVCYRLASGLCVLIRIADLRDSVWDAPRRTSGKVGPFYVDPLAKTVNGWSSSMDVQTTA</sequence>
<accession>B1ZY21</accession>